<protein>
    <submittedName>
        <fullName evidence="2">Uncharacterized protein</fullName>
    </submittedName>
</protein>
<evidence type="ECO:0000256" key="1">
    <source>
        <dbReference type="SAM" id="Phobius"/>
    </source>
</evidence>
<gene>
    <name evidence="2" type="ORF">P280DRAFT_466947</name>
</gene>
<feature type="transmembrane region" description="Helical" evidence="1">
    <location>
        <begin position="40"/>
        <end position="57"/>
    </location>
</feature>
<organism evidence="2 3">
    <name type="scientific">Massarina eburnea CBS 473.64</name>
    <dbReference type="NCBI Taxonomy" id="1395130"/>
    <lineage>
        <taxon>Eukaryota</taxon>
        <taxon>Fungi</taxon>
        <taxon>Dikarya</taxon>
        <taxon>Ascomycota</taxon>
        <taxon>Pezizomycotina</taxon>
        <taxon>Dothideomycetes</taxon>
        <taxon>Pleosporomycetidae</taxon>
        <taxon>Pleosporales</taxon>
        <taxon>Massarineae</taxon>
        <taxon>Massarinaceae</taxon>
        <taxon>Massarina</taxon>
    </lineage>
</organism>
<keyword evidence="3" id="KW-1185">Reference proteome</keyword>
<proteinExistence type="predicted"/>
<dbReference type="Proteomes" id="UP000799753">
    <property type="component" value="Unassembled WGS sequence"/>
</dbReference>
<dbReference type="EMBL" id="MU006779">
    <property type="protein sequence ID" value="KAF2644293.1"/>
    <property type="molecule type" value="Genomic_DNA"/>
</dbReference>
<evidence type="ECO:0000313" key="3">
    <source>
        <dbReference type="Proteomes" id="UP000799753"/>
    </source>
</evidence>
<dbReference type="AlphaFoldDB" id="A0A6A6SC09"/>
<name>A0A6A6SC09_9PLEO</name>
<evidence type="ECO:0000313" key="2">
    <source>
        <dbReference type="EMBL" id="KAF2644293.1"/>
    </source>
</evidence>
<keyword evidence="1" id="KW-0812">Transmembrane</keyword>
<keyword evidence="1" id="KW-0472">Membrane</keyword>
<sequence length="74" mass="9010">MYQLRQAFTQADIRDANGTMGRYRRPSDATDATDTKFTTYSTWFVFFLVIEILIFLGRRSLRRLLFRYWGQRRF</sequence>
<keyword evidence="1" id="KW-1133">Transmembrane helix</keyword>
<accession>A0A6A6SC09</accession>
<reference evidence="2" key="1">
    <citation type="journal article" date="2020" name="Stud. Mycol.">
        <title>101 Dothideomycetes genomes: a test case for predicting lifestyles and emergence of pathogens.</title>
        <authorList>
            <person name="Haridas S."/>
            <person name="Albert R."/>
            <person name="Binder M."/>
            <person name="Bloem J."/>
            <person name="Labutti K."/>
            <person name="Salamov A."/>
            <person name="Andreopoulos B."/>
            <person name="Baker S."/>
            <person name="Barry K."/>
            <person name="Bills G."/>
            <person name="Bluhm B."/>
            <person name="Cannon C."/>
            <person name="Castanera R."/>
            <person name="Culley D."/>
            <person name="Daum C."/>
            <person name="Ezra D."/>
            <person name="Gonzalez J."/>
            <person name="Henrissat B."/>
            <person name="Kuo A."/>
            <person name="Liang C."/>
            <person name="Lipzen A."/>
            <person name="Lutzoni F."/>
            <person name="Magnuson J."/>
            <person name="Mondo S."/>
            <person name="Nolan M."/>
            <person name="Ohm R."/>
            <person name="Pangilinan J."/>
            <person name="Park H.-J."/>
            <person name="Ramirez L."/>
            <person name="Alfaro M."/>
            <person name="Sun H."/>
            <person name="Tritt A."/>
            <person name="Yoshinaga Y."/>
            <person name="Zwiers L.-H."/>
            <person name="Turgeon B."/>
            <person name="Goodwin S."/>
            <person name="Spatafora J."/>
            <person name="Crous P."/>
            <person name="Grigoriev I."/>
        </authorList>
    </citation>
    <scope>NUCLEOTIDE SEQUENCE</scope>
    <source>
        <strain evidence="2">CBS 473.64</strain>
    </source>
</reference>